<gene>
    <name evidence="3" type="ORF">QHF89_11655</name>
</gene>
<accession>A0ABT6NPB6</accession>
<comment type="caution">
    <text evidence="3">The sequence shown here is derived from an EMBL/GenBank/DDBJ whole genome shotgun (WGS) entry which is preliminary data.</text>
</comment>
<evidence type="ECO:0000256" key="2">
    <source>
        <dbReference type="SAM" id="SignalP"/>
    </source>
</evidence>
<dbReference type="RefSeq" id="WP_136969412.1">
    <property type="nucleotide sequence ID" value="NZ_JARZHI010000007.1"/>
</dbReference>
<keyword evidence="1" id="KW-0812">Transmembrane</keyword>
<dbReference type="SUPFAM" id="SSF48452">
    <property type="entry name" value="TPR-like"/>
    <property type="match status" value="1"/>
</dbReference>
<proteinExistence type="predicted"/>
<name>A0ABT6NPB6_9BACT</name>
<keyword evidence="4" id="KW-1185">Reference proteome</keyword>
<feature type="chain" id="PRO_5045210676" description="PEGA domain-containing protein" evidence="2">
    <location>
        <begin position="23"/>
        <end position="326"/>
    </location>
</feature>
<evidence type="ECO:0000256" key="1">
    <source>
        <dbReference type="SAM" id="Phobius"/>
    </source>
</evidence>
<organism evidence="3 4">
    <name type="scientific">Polyangium sorediatum</name>
    <dbReference type="NCBI Taxonomy" id="889274"/>
    <lineage>
        <taxon>Bacteria</taxon>
        <taxon>Pseudomonadati</taxon>
        <taxon>Myxococcota</taxon>
        <taxon>Polyangia</taxon>
        <taxon>Polyangiales</taxon>
        <taxon>Polyangiaceae</taxon>
        <taxon>Polyangium</taxon>
    </lineage>
</organism>
<evidence type="ECO:0008006" key="5">
    <source>
        <dbReference type="Google" id="ProtNLM"/>
    </source>
</evidence>
<protein>
    <recommendedName>
        <fullName evidence="5">PEGA domain-containing protein</fullName>
    </recommendedName>
</protein>
<sequence>MRRYLAFCLLALATATPSPGLAQPATAPQAEEATIRARKLHEDGLALYRAEQFSEAHAVFSAAWNLRKQYQIAGVLGDCEMRLGKYKDAAEHLAYYVKEYPQDRPVQYLERARAMLEEAKSHLGTLNIIVDEPGAEVFLDGKLVGVSPLAAPVFVEPGTRRLEAKRGDVRKTQTVEASAGSMLPVELAVRSPVVEARPRPASAPSEETPKAVFFLGAGVAASLGVASLLLTMASAADDVAEEYRRTHSIGSSTCTANTQLPMCRELHDLAVKQVPYFWGGVGTMVVAGAGFGAMTYLLLRPSGKATAPRAGLSVSPGPFFQVRGSF</sequence>
<dbReference type="Proteomes" id="UP001160301">
    <property type="component" value="Unassembled WGS sequence"/>
</dbReference>
<dbReference type="EMBL" id="JARZHI010000007">
    <property type="protein sequence ID" value="MDI1430159.1"/>
    <property type="molecule type" value="Genomic_DNA"/>
</dbReference>
<keyword evidence="1" id="KW-1133">Transmembrane helix</keyword>
<reference evidence="3 4" key="1">
    <citation type="submission" date="2023-04" db="EMBL/GenBank/DDBJ databases">
        <title>The genome sequence of Polyangium sorediatum DSM14670.</title>
        <authorList>
            <person name="Zhang X."/>
        </authorList>
    </citation>
    <scope>NUCLEOTIDE SEQUENCE [LARGE SCALE GENOMIC DNA]</scope>
    <source>
        <strain evidence="3 4">DSM 14670</strain>
    </source>
</reference>
<keyword evidence="1" id="KW-0472">Membrane</keyword>
<feature type="transmembrane region" description="Helical" evidence="1">
    <location>
        <begin position="276"/>
        <end position="299"/>
    </location>
</feature>
<keyword evidence="2" id="KW-0732">Signal</keyword>
<dbReference type="Gene3D" id="1.25.40.10">
    <property type="entry name" value="Tetratricopeptide repeat domain"/>
    <property type="match status" value="1"/>
</dbReference>
<evidence type="ECO:0000313" key="3">
    <source>
        <dbReference type="EMBL" id="MDI1430159.1"/>
    </source>
</evidence>
<evidence type="ECO:0000313" key="4">
    <source>
        <dbReference type="Proteomes" id="UP001160301"/>
    </source>
</evidence>
<dbReference type="InterPro" id="IPR011990">
    <property type="entry name" value="TPR-like_helical_dom_sf"/>
</dbReference>
<feature type="signal peptide" evidence="2">
    <location>
        <begin position="1"/>
        <end position="22"/>
    </location>
</feature>